<comment type="caution">
    <text evidence="3">The sequence shown here is derived from an EMBL/GenBank/DDBJ whole genome shotgun (WGS) entry which is preliminary data.</text>
</comment>
<feature type="domain" description="DC1" evidence="2">
    <location>
        <begin position="67"/>
        <end position="115"/>
    </location>
</feature>
<organism evidence="3 4">
    <name type="scientific">Penstemon smallii</name>
    <dbReference type="NCBI Taxonomy" id="265156"/>
    <lineage>
        <taxon>Eukaryota</taxon>
        <taxon>Viridiplantae</taxon>
        <taxon>Streptophyta</taxon>
        <taxon>Embryophyta</taxon>
        <taxon>Tracheophyta</taxon>
        <taxon>Spermatophyta</taxon>
        <taxon>Magnoliopsida</taxon>
        <taxon>eudicotyledons</taxon>
        <taxon>Gunneridae</taxon>
        <taxon>Pentapetalae</taxon>
        <taxon>asterids</taxon>
        <taxon>lamiids</taxon>
        <taxon>Lamiales</taxon>
        <taxon>Plantaginaceae</taxon>
        <taxon>Cheloneae</taxon>
        <taxon>Penstemon</taxon>
    </lineage>
</organism>
<dbReference type="Proteomes" id="UP001634393">
    <property type="component" value="Unassembled WGS sequence"/>
</dbReference>
<dbReference type="AlphaFoldDB" id="A0ABD3RPZ4"/>
<evidence type="ECO:0000259" key="2">
    <source>
        <dbReference type="Pfam" id="PF03107"/>
    </source>
</evidence>
<evidence type="ECO:0000313" key="3">
    <source>
        <dbReference type="EMBL" id="KAL3815029.1"/>
    </source>
</evidence>
<dbReference type="InterPro" id="IPR004146">
    <property type="entry name" value="DC1"/>
</dbReference>
<evidence type="ECO:0000313" key="4">
    <source>
        <dbReference type="Proteomes" id="UP001634393"/>
    </source>
</evidence>
<dbReference type="EMBL" id="JBJXBP010000008">
    <property type="protein sequence ID" value="KAL3815029.1"/>
    <property type="molecule type" value="Genomic_DNA"/>
</dbReference>
<keyword evidence="1" id="KW-0677">Repeat</keyword>
<accession>A0ABD3RPZ4</accession>
<evidence type="ECO:0000256" key="1">
    <source>
        <dbReference type="ARBA" id="ARBA00022737"/>
    </source>
</evidence>
<dbReference type="SUPFAM" id="SSF57889">
    <property type="entry name" value="Cysteine-rich domain"/>
    <property type="match status" value="1"/>
</dbReference>
<sequence>MKNQNKQHFSHHHILIPLNEFEEGKDIKCKACDDDQISGSEPCHGCLPCSFYLHSSCVDAPRSLQHPSHPSHPLTLLPISTYSTRSFTCDACRLQGKAYSYTCAHCEFDLHVKCALLHANKSSNDQGKVESDQNAIFEAERELREQRIAHQIVLDALDSASEYVGSSYTKRYYYY</sequence>
<dbReference type="InterPro" id="IPR046349">
    <property type="entry name" value="C1-like_sf"/>
</dbReference>
<keyword evidence="4" id="KW-1185">Reference proteome</keyword>
<reference evidence="3 4" key="1">
    <citation type="submission" date="2024-12" db="EMBL/GenBank/DDBJ databases">
        <title>The unique morphological basis and parallel evolutionary history of personate flowers in Penstemon.</title>
        <authorList>
            <person name="Depatie T.H."/>
            <person name="Wessinger C.A."/>
        </authorList>
    </citation>
    <scope>NUCLEOTIDE SEQUENCE [LARGE SCALE GENOMIC DNA]</scope>
    <source>
        <strain evidence="3">WTNN_2</strain>
        <tissue evidence="3">Leaf</tissue>
    </source>
</reference>
<gene>
    <name evidence="3" type="ORF">ACJIZ3_016297</name>
</gene>
<dbReference type="Pfam" id="PF03107">
    <property type="entry name" value="C1_2"/>
    <property type="match status" value="1"/>
</dbReference>
<protein>
    <recommendedName>
        <fullName evidence="2">DC1 domain-containing protein</fullName>
    </recommendedName>
</protein>
<dbReference type="PANTHER" id="PTHR46288">
    <property type="entry name" value="PHORBOL-ESTER/DAG-TYPE DOMAIN-CONTAINING PROTEIN"/>
    <property type="match status" value="1"/>
</dbReference>
<proteinExistence type="predicted"/>
<name>A0ABD3RPZ4_9LAMI</name>
<dbReference type="PANTHER" id="PTHR46288:SF29">
    <property type="entry name" value="DC1 DOMAIN-CONTAINING PROTEIN"/>
    <property type="match status" value="1"/>
</dbReference>